<keyword evidence="1" id="KW-1133">Transmembrane helix</keyword>
<feature type="transmembrane region" description="Helical" evidence="1">
    <location>
        <begin position="15"/>
        <end position="38"/>
    </location>
</feature>
<feature type="transmembrane region" description="Helical" evidence="1">
    <location>
        <begin position="451"/>
        <end position="472"/>
    </location>
</feature>
<feature type="transmembrane region" description="Helical" evidence="1">
    <location>
        <begin position="289"/>
        <end position="307"/>
    </location>
</feature>
<dbReference type="InterPro" id="IPR032631">
    <property type="entry name" value="P-type_ATPase_N"/>
</dbReference>
<protein>
    <recommendedName>
        <fullName evidence="2">P-type ATPase N-terminal domain-containing protein</fullName>
    </recommendedName>
</protein>
<feature type="transmembrane region" description="Helical" evidence="1">
    <location>
        <begin position="313"/>
        <end position="332"/>
    </location>
</feature>
<keyword evidence="1" id="KW-0812">Transmembrane</keyword>
<evidence type="ECO:0000259" key="2">
    <source>
        <dbReference type="Pfam" id="PF16209"/>
    </source>
</evidence>
<keyword evidence="4" id="KW-1185">Reference proteome</keyword>
<dbReference type="GO" id="GO:0005802">
    <property type="term" value="C:trans-Golgi network"/>
    <property type="evidence" value="ECO:0007669"/>
    <property type="project" value="TreeGrafter"/>
</dbReference>
<dbReference type="OrthoDB" id="377733at2759"/>
<dbReference type="Proteomes" id="UP000692954">
    <property type="component" value="Unassembled WGS sequence"/>
</dbReference>
<gene>
    <name evidence="3" type="ORF">PSON_ATCC_30995.1.T3210011</name>
</gene>
<evidence type="ECO:0000313" key="3">
    <source>
        <dbReference type="EMBL" id="CAD8130725.1"/>
    </source>
</evidence>
<feature type="transmembrane region" description="Helical" evidence="1">
    <location>
        <begin position="484"/>
        <end position="503"/>
    </location>
</feature>
<evidence type="ECO:0000256" key="1">
    <source>
        <dbReference type="SAM" id="Phobius"/>
    </source>
</evidence>
<dbReference type="GO" id="GO:0006897">
    <property type="term" value="P:endocytosis"/>
    <property type="evidence" value="ECO:0007669"/>
    <property type="project" value="TreeGrafter"/>
</dbReference>
<comment type="caution">
    <text evidence="3">The sequence shown here is derived from an EMBL/GenBank/DDBJ whole genome shotgun (WGS) entry which is preliminary data.</text>
</comment>
<dbReference type="GO" id="GO:0005886">
    <property type="term" value="C:plasma membrane"/>
    <property type="evidence" value="ECO:0007669"/>
    <property type="project" value="TreeGrafter"/>
</dbReference>
<dbReference type="GO" id="GO:0006890">
    <property type="term" value="P:retrograde vesicle-mediated transport, Golgi to endoplasmic reticulum"/>
    <property type="evidence" value="ECO:0007669"/>
    <property type="project" value="TreeGrafter"/>
</dbReference>
<dbReference type="Pfam" id="PF16209">
    <property type="entry name" value="PhoLip_ATPase_N"/>
    <property type="match status" value="1"/>
</dbReference>
<organism evidence="3 4">
    <name type="scientific">Paramecium sonneborni</name>
    <dbReference type="NCBI Taxonomy" id="65129"/>
    <lineage>
        <taxon>Eukaryota</taxon>
        <taxon>Sar</taxon>
        <taxon>Alveolata</taxon>
        <taxon>Ciliophora</taxon>
        <taxon>Intramacronucleata</taxon>
        <taxon>Oligohymenophorea</taxon>
        <taxon>Peniculida</taxon>
        <taxon>Parameciidae</taxon>
        <taxon>Paramecium</taxon>
    </lineage>
</organism>
<keyword evidence="1" id="KW-0472">Membrane</keyword>
<dbReference type="PANTHER" id="PTHR24092:SF5">
    <property type="entry name" value="PHOSPHOLIPID-TRANSPORTING ATPASE"/>
    <property type="match status" value="1"/>
</dbReference>
<reference evidence="3" key="1">
    <citation type="submission" date="2021-01" db="EMBL/GenBank/DDBJ databases">
        <authorList>
            <consortium name="Genoscope - CEA"/>
            <person name="William W."/>
        </authorList>
    </citation>
    <scope>NUCLEOTIDE SEQUENCE</scope>
</reference>
<proteinExistence type="predicted"/>
<feature type="domain" description="P-type ATPase N-terminal" evidence="2">
    <location>
        <begin position="265"/>
        <end position="307"/>
    </location>
</feature>
<dbReference type="AlphaFoldDB" id="A0A8S1RUN6"/>
<name>A0A8S1RUN6_9CILI</name>
<dbReference type="EMBL" id="CAJJDN010000321">
    <property type="protein sequence ID" value="CAD8130725.1"/>
    <property type="molecule type" value="Genomic_DNA"/>
</dbReference>
<evidence type="ECO:0000313" key="4">
    <source>
        <dbReference type="Proteomes" id="UP000692954"/>
    </source>
</evidence>
<dbReference type="GO" id="GO:0005768">
    <property type="term" value="C:endosome"/>
    <property type="evidence" value="ECO:0007669"/>
    <property type="project" value="TreeGrafter"/>
</dbReference>
<sequence>MITLKFQTFVNSKNVIYFLLFNFASHYTTINLIIFKLVNSNTIRKLKFIFILKRTSIFYFQHFFLLKNLICKGSIRSKVNNIKFHINRKSVIYQQIIVHLQLILNLQFKLNNLIINILQQLYLQENQLVLINRLQEMEQLLKEHAHQLEQVIMLRDLLLLKREQKIKVLFMKKDQQKCLYVLHHLQMQLKNGTNHKVVQGGRFDNSGQEPLKQQLIEPQEPEIQTLGFFKKIKNQFNDLLKPSDKEVEQRIIYLNGKVYPQINMPNIVKNQKYNILSFVSMVLYKQFRYFFNLIFLFITLSQFVPLLKGGFLFSYVAPLAFVLRHMMIFKGIQKIMKQFHMNIHKKRIKQHNSKVVNQKQEIQQKYMLIKGYKQFQYNYLSQRQVVVKVREKHCHQKYTLVQYLFSFRQNISCCNLYWKRMQICIKFKRTQNMNQINQQNYYVCFQFVQHLLLYQAVNLMNGCFNYLYMFYYQVQLFLYLQEQIQIFLNFTFLIVFQMIKILMDHLHNA</sequence>
<dbReference type="GO" id="GO:0045332">
    <property type="term" value="P:phospholipid translocation"/>
    <property type="evidence" value="ECO:0007669"/>
    <property type="project" value="TreeGrafter"/>
</dbReference>
<accession>A0A8S1RUN6</accession>
<dbReference type="PANTHER" id="PTHR24092">
    <property type="entry name" value="PROBABLE PHOSPHOLIPID-TRANSPORTING ATPASE"/>
    <property type="match status" value="1"/>
</dbReference>
<dbReference type="GO" id="GO:0140326">
    <property type="term" value="F:ATPase-coupled intramembrane lipid transporter activity"/>
    <property type="evidence" value="ECO:0007669"/>
    <property type="project" value="TreeGrafter"/>
</dbReference>